<dbReference type="Pfam" id="PF00043">
    <property type="entry name" value="GST_C"/>
    <property type="match status" value="1"/>
</dbReference>
<dbReference type="SFLD" id="SFLDS00019">
    <property type="entry name" value="Glutathione_Transferase_(cytos"/>
    <property type="match status" value="1"/>
</dbReference>
<evidence type="ECO:0000313" key="5">
    <source>
        <dbReference type="Proteomes" id="UP000682843"/>
    </source>
</evidence>
<evidence type="ECO:0000259" key="3">
    <source>
        <dbReference type="PROSITE" id="PS50405"/>
    </source>
</evidence>
<proteinExistence type="inferred from homology"/>
<dbReference type="PANTHER" id="PTHR44051:SF19">
    <property type="entry name" value="DISULFIDE-BOND OXIDOREDUCTASE YFCG"/>
    <property type="match status" value="1"/>
</dbReference>
<dbReference type="InterPro" id="IPR036249">
    <property type="entry name" value="Thioredoxin-like_sf"/>
</dbReference>
<dbReference type="InterPro" id="IPR036282">
    <property type="entry name" value="Glutathione-S-Trfase_C_sf"/>
</dbReference>
<sequence>MHTCQIRETRACGILQGLATPERPNKFRGNAVPRTPSPPLQLWGRANSVNVQKVLWCCHELDLSFERIDAGMQFGRNGDPDYLAMNPNGRVPTLCHGDFTLWESNAIIRYLALSFDDAHQLYPTEPKTRAGIERWLDWILTTLQPAERPLFWGLVRTPPHARDMAELREAAEENAKLWTMIEKHLDGRVYLEGDAFSLADLAIGCYARRWFGVEGIERPALPHLQRWYESIAERPGFVTWVSPPLT</sequence>
<dbReference type="PROSITE" id="PS50405">
    <property type="entry name" value="GST_CTER"/>
    <property type="match status" value="1"/>
</dbReference>
<dbReference type="CDD" id="cd03047">
    <property type="entry name" value="GST_N_2"/>
    <property type="match status" value="1"/>
</dbReference>
<comment type="similarity">
    <text evidence="1">Belongs to the GST superfamily.</text>
</comment>
<accession>A0ABX8AJ55</accession>
<protein>
    <submittedName>
        <fullName evidence="4">Glutathione S-transferase</fullName>
    </submittedName>
</protein>
<name>A0ABX8AJ55_9BRAD</name>
<dbReference type="SUPFAM" id="SSF52833">
    <property type="entry name" value="Thioredoxin-like"/>
    <property type="match status" value="1"/>
</dbReference>
<gene>
    <name evidence="4" type="ORF">RPMA_14480</name>
</gene>
<dbReference type="InterPro" id="IPR004045">
    <property type="entry name" value="Glutathione_S-Trfase_N"/>
</dbReference>
<organism evidence="4 5">
    <name type="scientific">Tardiphaga alba</name>
    <dbReference type="NCBI Taxonomy" id="340268"/>
    <lineage>
        <taxon>Bacteria</taxon>
        <taxon>Pseudomonadati</taxon>
        <taxon>Pseudomonadota</taxon>
        <taxon>Alphaproteobacteria</taxon>
        <taxon>Hyphomicrobiales</taxon>
        <taxon>Nitrobacteraceae</taxon>
        <taxon>Tardiphaga</taxon>
    </lineage>
</organism>
<reference evidence="4 5" key="1">
    <citation type="submission" date="2019-02" db="EMBL/GenBank/DDBJ databases">
        <title>Emended description of the genus Rhodopseudomonas and description of Rhodopseudomonas albus sp. nov., a non-phototrophic, heavy-metal-tolerant bacterium isolated from garden soil.</title>
        <authorList>
            <person name="Bao Z."/>
            <person name="Cao W.W."/>
            <person name="Sato Y."/>
            <person name="Nishizawa T."/>
            <person name="Zhao J."/>
            <person name="Guo Y."/>
            <person name="Ohta H."/>
        </authorList>
    </citation>
    <scope>NUCLEOTIDE SEQUENCE [LARGE SCALE GENOMIC DNA]</scope>
    <source>
        <strain evidence="4 5">SK50-23</strain>
    </source>
</reference>
<dbReference type="Gene3D" id="3.40.30.10">
    <property type="entry name" value="Glutaredoxin"/>
    <property type="match status" value="1"/>
</dbReference>
<dbReference type="Pfam" id="PF02798">
    <property type="entry name" value="GST_N"/>
    <property type="match status" value="1"/>
</dbReference>
<dbReference type="InterPro" id="IPR010987">
    <property type="entry name" value="Glutathione-S-Trfase_C-like"/>
</dbReference>
<dbReference type="SUPFAM" id="SSF47616">
    <property type="entry name" value="GST C-terminal domain-like"/>
    <property type="match status" value="1"/>
</dbReference>
<dbReference type="PANTHER" id="PTHR44051">
    <property type="entry name" value="GLUTATHIONE S-TRANSFERASE-RELATED"/>
    <property type="match status" value="1"/>
</dbReference>
<dbReference type="EMBL" id="CP036498">
    <property type="protein sequence ID" value="QUS42423.1"/>
    <property type="molecule type" value="Genomic_DNA"/>
</dbReference>
<dbReference type="PROSITE" id="PS50404">
    <property type="entry name" value="GST_NTER"/>
    <property type="match status" value="1"/>
</dbReference>
<dbReference type="SFLD" id="SFLDG01150">
    <property type="entry name" value="Main.1:_Beta-like"/>
    <property type="match status" value="1"/>
</dbReference>
<evidence type="ECO:0000256" key="1">
    <source>
        <dbReference type="RuleBase" id="RU003494"/>
    </source>
</evidence>
<feature type="domain" description="GST N-terminal" evidence="2">
    <location>
        <begin position="38"/>
        <end position="119"/>
    </location>
</feature>
<feature type="domain" description="GST C-terminal" evidence="3">
    <location>
        <begin position="125"/>
        <end position="246"/>
    </location>
</feature>
<dbReference type="InterPro" id="IPR040079">
    <property type="entry name" value="Glutathione_S-Trfase"/>
</dbReference>
<evidence type="ECO:0000313" key="4">
    <source>
        <dbReference type="EMBL" id="QUS42423.1"/>
    </source>
</evidence>
<dbReference type="Gene3D" id="1.20.1050.10">
    <property type="match status" value="1"/>
</dbReference>
<dbReference type="Proteomes" id="UP000682843">
    <property type="component" value="Chromosome"/>
</dbReference>
<evidence type="ECO:0000259" key="2">
    <source>
        <dbReference type="PROSITE" id="PS50404"/>
    </source>
</evidence>
<keyword evidence="5" id="KW-1185">Reference proteome</keyword>
<dbReference type="SFLD" id="SFLDG00358">
    <property type="entry name" value="Main_(cytGST)"/>
    <property type="match status" value="1"/>
</dbReference>
<dbReference type="InterPro" id="IPR004046">
    <property type="entry name" value="GST_C"/>
</dbReference>